<keyword evidence="7" id="KW-0067">ATP-binding</keyword>
<dbReference type="CDD" id="cd18577">
    <property type="entry name" value="ABC_6TM_Pgp_ABCB1_D1_like"/>
    <property type="match status" value="1"/>
</dbReference>
<dbReference type="CDD" id="cd18578">
    <property type="entry name" value="ABC_6TM_Pgp_ABCB1_D2_like"/>
    <property type="match status" value="1"/>
</dbReference>
<feature type="transmembrane region" description="Helical" evidence="11">
    <location>
        <begin position="71"/>
        <end position="91"/>
    </location>
</feature>
<feature type="domain" description="ABC transporter" evidence="12">
    <location>
        <begin position="977"/>
        <end position="1215"/>
    </location>
</feature>
<organism evidence="14 15">
    <name type="scientific">Vitis rotundifolia</name>
    <name type="common">Muscadine grape</name>
    <dbReference type="NCBI Taxonomy" id="103349"/>
    <lineage>
        <taxon>Eukaryota</taxon>
        <taxon>Viridiplantae</taxon>
        <taxon>Streptophyta</taxon>
        <taxon>Embryophyta</taxon>
        <taxon>Tracheophyta</taxon>
        <taxon>Spermatophyta</taxon>
        <taxon>Magnoliopsida</taxon>
        <taxon>eudicotyledons</taxon>
        <taxon>Gunneridae</taxon>
        <taxon>Pentapetalae</taxon>
        <taxon>rosids</taxon>
        <taxon>Vitales</taxon>
        <taxon>Vitaceae</taxon>
        <taxon>Viteae</taxon>
        <taxon>Vitis</taxon>
    </lineage>
</organism>
<feature type="transmembrane region" description="Helical" evidence="11">
    <location>
        <begin position="20"/>
        <end position="36"/>
    </location>
</feature>
<dbReference type="PANTHER" id="PTHR45136:SF2">
    <property type="entry name" value="ABC TRANSPORTER DOMAIN-CONTAINING PROTEIN"/>
    <property type="match status" value="1"/>
</dbReference>
<feature type="transmembrane region" description="Helical" evidence="11">
    <location>
        <begin position="696"/>
        <end position="714"/>
    </location>
</feature>
<dbReference type="InterPro" id="IPR011527">
    <property type="entry name" value="ABC1_TM_dom"/>
</dbReference>
<dbReference type="SUPFAM" id="SSF90123">
    <property type="entry name" value="ABC transporter transmembrane region"/>
    <property type="match status" value="2"/>
</dbReference>
<feature type="transmembrane region" description="Helical" evidence="11">
    <location>
        <begin position="174"/>
        <end position="193"/>
    </location>
</feature>
<feature type="domain" description="ABC transporter" evidence="12">
    <location>
        <begin position="347"/>
        <end position="583"/>
    </location>
</feature>
<comment type="subcellular location">
    <subcellularLocation>
        <location evidence="1">Cell membrane</location>
        <topology evidence="1">Multi-pass membrane protein</topology>
    </subcellularLocation>
</comment>
<keyword evidence="9 11" id="KW-0472">Membrane</keyword>
<dbReference type="FunFam" id="3.40.50.300:FF:000205">
    <property type="entry name" value="ABC transporter B family member 4"/>
    <property type="match status" value="2"/>
</dbReference>
<dbReference type="GO" id="GO:0140359">
    <property type="term" value="F:ABC-type transporter activity"/>
    <property type="evidence" value="ECO:0007669"/>
    <property type="project" value="InterPro"/>
</dbReference>
<dbReference type="CDD" id="cd03249">
    <property type="entry name" value="ABC_MTABC3_MDL1_MDL2"/>
    <property type="match status" value="2"/>
</dbReference>
<evidence type="ECO:0000259" key="13">
    <source>
        <dbReference type="PROSITE" id="PS50929"/>
    </source>
</evidence>
<feature type="domain" description="ABC transmembrane type-1" evidence="13">
    <location>
        <begin position="656"/>
        <end position="942"/>
    </location>
</feature>
<evidence type="ECO:0000259" key="12">
    <source>
        <dbReference type="PROSITE" id="PS50893"/>
    </source>
</evidence>
<dbReference type="SUPFAM" id="SSF52540">
    <property type="entry name" value="P-loop containing nucleoside triphosphate hydrolases"/>
    <property type="match status" value="2"/>
</dbReference>
<dbReference type="PROSITE" id="PS00211">
    <property type="entry name" value="ABC_TRANSPORTER_1"/>
    <property type="match status" value="2"/>
</dbReference>
<evidence type="ECO:0000256" key="6">
    <source>
        <dbReference type="ARBA" id="ARBA00022741"/>
    </source>
</evidence>
<evidence type="ECO:0000256" key="10">
    <source>
        <dbReference type="ARBA" id="ARBA00023180"/>
    </source>
</evidence>
<keyword evidence="5" id="KW-0677">Repeat</keyword>
<proteinExistence type="inferred from homology"/>
<dbReference type="Pfam" id="PF00664">
    <property type="entry name" value="ABC_membrane"/>
    <property type="match status" value="2"/>
</dbReference>
<dbReference type="PROSITE" id="PS50893">
    <property type="entry name" value="ABC_TRANSPORTER_2"/>
    <property type="match status" value="2"/>
</dbReference>
<dbReference type="GO" id="GO:0016887">
    <property type="term" value="F:ATP hydrolysis activity"/>
    <property type="evidence" value="ECO:0007669"/>
    <property type="project" value="InterPro"/>
</dbReference>
<dbReference type="GO" id="GO:0005886">
    <property type="term" value="C:plasma membrane"/>
    <property type="evidence" value="ECO:0007669"/>
    <property type="project" value="UniProtKB-SubCell"/>
</dbReference>
<sequence>MGRNIGSVRSIFMHADAADYCLMAFGLLGAICAGLYRPTLMFVVNKIMNNIGSASTSGDAFSHKINQNALILLYIACGSWVPFFLEGYCWSRTAERQATRMRSRYMKALLRQDVEYFDLHVTGTAEAISSVSEDSLVIQDVISEKVPNLLINAANFVGCYIAAFAMLWRLAIVGVPFVVLLVLPGFIYGRALMNLARKMKEEYSKAATIAEQAISSIRTVYSFVGERKTQSAFSAALQGPFKLGLRQGVAKGLAIGGNGVVLGIWAFMCWYGSRLVMYHGAQGGTVFATGAVMAIGGLSLGPGLSNLQYLSEACTAGERIMEVIKRVPKIDSDNMEGQTLENLCGEVEFKHVQFAYPSSPEITIFKDFSLKIPMGKKVALVGSSGSGKSTAVALLQRFYDPLGGEILLDGVAIDKLQLKWLRSQMGLVNQEPSLFATTIKENILFGKEDATMEVVVAAAEAAHAHHFICELPDGYDTQVGERGVQMSGGQKQRIAIARAVIKAPRMLLLDEATSALDSESERVVQEAFDNAALGRTTIIIAHRLSTIRNADIIAVVQDGHIVETGPHDQLIQNPAGLYTSLVRLQQADQPWKAATSLTPATSLYLHTTSGNSTPPNSPLHSMPAGEEAATVTSDIPVPSFWRLLAMNRPEWKEASIGCLSAVLSGAIQPLYAFSMGSMISVYFLPDHEEMKKHTRIYSVCFFALFVLSLLSNICQHYSFAAMGENLTKRVREMMFSKILSFEVGWFDQDDNSTGAICFRLAKDATVVRSLVGDRMSLIVQTFSAVTISATVGLVIAWRLAMVMIAIQPIMIMSFYTRTVLLKSMSAKAIKAQEESGKLAAEAVSNLRTITAFSSQARILKMMEVAQEGPIQESIRQAWFSGIALGISQSLLSCSWALDFWYGGKLLSHGYISSKAFLQTFMILVSTSRVIADAGSMTNDLAKGFDAIRSVFAILDRLTQIQPENPDSYQPEKIRGQVQIQEVDFAYPARPNAFIFKGFSIDIDPGKSTALVGESGSGKSTIIGLIERFYDPLKGIVKLDGKDIRTYHLRVLRKHIALVSQEPILFAGTIRDNIAYGASSDEINESEIIEAARAANAHDFIVALKHGYDTWCASKGLQLSGGQRQRIAIARAILKNAAILLLDEATSALDGQSETVVQEALERVTMGRTSVVVAHRLSTIQNCDLIAVVDKGNVVEKGTHTSLLEKGPTGTYYSLVNQQRGLISPT</sequence>
<dbReference type="SMART" id="SM00382">
    <property type="entry name" value="AAA"/>
    <property type="match status" value="2"/>
</dbReference>
<evidence type="ECO:0000256" key="1">
    <source>
        <dbReference type="ARBA" id="ARBA00004651"/>
    </source>
</evidence>
<feature type="transmembrane region" description="Helical" evidence="11">
    <location>
        <begin position="149"/>
        <end position="168"/>
    </location>
</feature>
<evidence type="ECO:0000256" key="4">
    <source>
        <dbReference type="ARBA" id="ARBA00022692"/>
    </source>
</evidence>
<dbReference type="InterPro" id="IPR027417">
    <property type="entry name" value="P-loop_NTPase"/>
</dbReference>
<dbReference type="FunFam" id="1.20.1560.10:FF:000126">
    <property type="entry name" value="Putative ABC transporter B family member 8"/>
    <property type="match status" value="1"/>
</dbReference>
<dbReference type="InterPro" id="IPR003593">
    <property type="entry name" value="AAA+_ATPase"/>
</dbReference>
<comment type="caution">
    <text evidence="14">The sequence shown here is derived from an EMBL/GenBank/DDBJ whole genome shotgun (WGS) entry which is preliminary data.</text>
</comment>
<feature type="transmembrane region" description="Helical" evidence="11">
    <location>
        <begin position="279"/>
        <end position="300"/>
    </location>
</feature>
<feature type="transmembrane region" description="Helical" evidence="11">
    <location>
        <begin position="252"/>
        <end position="273"/>
    </location>
</feature>
<dbReference type="AlphaFoldDB" id="A0AA38YM96"/>
<protein>
    <recommendedName>
        <fullName evidence="16">ABC transporter B family member 15</fullName>
    </recommendedName>
</protein>
<name>A0AA38YM96_VITRO</name>
<evidence type="ECO:0000256" key="7">
    <source>
        <dbReference type="ARBA" id="ARBA00022840"/>
    </source>
</evidence>
<evidence type="ECO:0000313" key="14">
    <source>
        <dbReference type="EMBL" id="KAJ9673047.1"/>
    </source>
</evidence>
<dbReference type="Gene3D" id="1.20.1560.10">
    <property type="entry name" value="ABC transporter type 1, transmembrane domain"/>
    <property type="match status" value="1"/>
</dbReference>
<keyword evidence="4 11" id="KW-0812">Transmembrane</keyword>
<dbReference type="PANTHER" id="PTHR45136">
    <property type="entry name" value="ABC TRANSPORTER DOMAIN-CONTAINING PROTEIN"/>
    <property type="match status" value="1"/>
</dbReference>
<evidence type="ECO:0000256" key="8">
    <source>
        <dbReference type="ARBA" id="ARBA00022989"/>
    </source>
</evidence>
<accession>A0AA38YM96</accession>
<dbReference type="Proteomes" id="UP001168098">
    <property type="component" value="Unassembled WGS sequence"/>
</dbReference>
<feature type="domain" description="ABC transmembrane type-1" evidence="13">
    <location>
        <begin position="24"/>
        <end position="312"/>
    </location>
</feature>
<keyword evidence="3" id="KW-0813">Transport</keyword>
<dbReference type="Pfam" id="PF00005">
    <property type="entry name" value="ABC_tran"/>
    <property type="match status" value="2"/>
</dbReference>
<dbReference type="PROSITE" id="PS50929">
    <property type="entry name" value="ABC_TM1F"/>
    <property type="match status" value="2"/>
</dbReference>
<dbReference type="EMBL" id="JARBHA010000019">
    <property type="protein sequence ID" value="KAJ9673047.1"/>
    <property type="molecule type" value="Genomic_DNA"/>
</dbReference>
<evidence type="ECO:0000313" key="15">
    <source>
        <dbReference type="Proteomes" id="UP001168098"/>
    </source>
</evidence>
<evidence type="ECO:0000256" key="11">
    <source>
        <dbReference type="SAM" id="Phobius"/>
    </source>
</evidence>
<evidence type="ECO:0000256" key="9">
    <source>
        <dbReference type="ARBA" id="ARBA00023136"/>
    </source>
</evidence>
<dbReference type="InterPro" id="IPR017871">
    <property type="entry name" value="ABC_transporter-like_CS"/>
</dbReference>
<evidence type="ECO:0000256" key="5">
    <source>
        <dbReference type="ARBA" id="ARBA00022737"/>
    </source>
</evidence>
<dbReference type="FunFam" id="1.20.1560.10:FF:000029">
    <property type="entry name" value="ABC transporter B family member 1"/>
    <property type="match status" value="1"/>
</dbReference>
<reference evidence="14 15" key="1">
    <citation type="journal article" date="2023" name="BMC Biotechnol.">
        <title>Vitis rotundifolia cv Carlos genome sequencing.</title>
        <authorList>
            <person name="Huff M."/>
            <person name="Hulse-Kemp A."/>
            <person name="Scheffler B."/>
            <person name="Youngblood R."/>
            <person name="Simpson S."/>
            <person name="Babiker E."/>
            <person name="Staton M."/>
        </authorList>
    </citation>
    <scope>NUCLEOTIDE SEQUENCE [LARGE SCALE GENOMIC DNA]</scope>
    <source>
        <tissue evidence="14">Leaf</tissue>
    </source>
</reference>
<feature type="transmembrane region" description="Helical" evidence="11">
    <location>
        <begin position="656"/>
        <end position="684"/>
    </location>
</feature>
<feature type="transmembrane region" description="Helical" evidence="11">
    <location>
        <begin position="777"/>
        <end position="796"/>
    </location>
</feature>
<evidence type="ECO:0008006" key="16">
    <source>
        <dbReference type="Google" id="ProtNLM"/>
    </source>
</evidence>
<comment type="similarity">
    <text evidence="2">Belongs to the ABC transporter superfamily. ABCB family. Multidrug resistance exporter (TC 3.A.1.201) subfamily.</text>
</comment>
<dbReference type="GO" id="GO:0005524">
    <property type="term" value="F:ATP binding"/>
    <property type="evidence" value="ECO:0007669"/>
    <property type="project" value="UniProtKB-KW"/>
</dbReference>
<evidence type="ECO:0000256" key="3">
    <source>
        <dbReference type="ARBA" id="ARBA00022448"/>
    </source>
</evidence>
<dbReference type="InterPro" id="IPR003439">
    <property type="entry name" value="ABC_transporter-like_ATP-bd"/>
</dbReference>
<keyword evidence="10" id="KW-0325">Glycoprotein</keyword>
<keyword evidence="8 11" id="KW-1133">Transmembrane helix</keyword>
<gene>
    <name evidence="14" type="ORF">PVL29_026358</name>
</gene>
<dbReference type="Gene3D" id="3.40.50.300">
    <property type="entry name" value="P-loop containing nucleotide triphosphate hydrolases"/>
    <property type="match status" value="2"/>
</dbReference>
<dbReference type="InterPro" id="IPR036640">
    <property type="entry name" value="ABC1_TM_sf"/>
</dbReference>
<keyword evidence="15" id="KW-1185">Reference proteome</keyword>
<keyword evidence="6" id="KW-0547">Nucleotide-binding</keyword>
<evidence type="ECO:0000256" key="2">
    <source>
        <dbReference type="ARBA" id="ARBA00007577"/>
    </source>
</evidence>